<proteinExistence type="predicted"/>
<keyword evidence="1" id="KW-0723">Serine/threonine-protein kinase</keyword>
<sequence>MHDRIRSIWLPELRDRFSRNPRVGFFSEYEIRGWCRQIFLALATMHRPGGYIHRDLKPDNLLVSQDGYNIIKIADFGQAREFDSQLPCTDYVTARAYRAPEVLLNSESYNSAVDMWAVGAIMAELYSFCILFPGLNTKDQLKRICSVIGSPTHESWPEGIQLANLCGYEFPEVPIAYAYGLKAKIPSASCVALDLIKSLLSWDPKKRPTAGEALNHPYFSPGLCAPPPPEMIPSVKIEQPRFLFQPCISAEPLPNSFPVGNIRMLNMFNSFGLPLDDPLQEIPPPKMQIAAAAPRQQLVNPLEWR</sequence>
<dbReference type="FunFam" id="1.10.510.10:FF:000624">
    <property type="entry name" value="Mitogen-activated protein kinase"/>
    <property type="match status" value="1"/>
</dbReference>
<dbReference type="Gene3D" id="1.10.510.10">
    <property type="entry name" value="Transferase(Phosphotransferase) domain 1"/>
    <property type="match status" value="1"/>
</dbReference>
<keyword evidence="3" id="KW-0547">Nucleotide-binding</keyword>
<dbReference type="InterPro" id="IPR050117">
    <property type="entry name" value="MAPK"/>
</dbReference>
<feature type="domain" description="Protein kinase" evidence="6">
    <location>
        <begin position="1"/>
        <end position="219"/>
    </location>
</feature>
<name>A0AA42B432_PAPNU</name>
<evidence type="ECO:0000313" key="7">
    <source>
        <dbReference type="EMBL" id="MCL7050637.1"/>
    </source>
</evidence>
<keyword evidence="5" id="KW-0067">ATP-binding</keyword>
<dbReference type="PROSITE" id="PS50011">
    <property type="entry name" value="PROTEIN_KINASE_DOM"/>
    <property type="match status" value="1"/>
</dbReference>
<dbReference type="GO" id="GO:0004674">
    <property type="term" value="F:protein serine/threonine kinase activity"/>
    <property type="evidence" value="ECO:0007669"/>
    <property type="project" value="UniProtKB-KW"/>
</dbReference>
<dbReference type="InterPro" id="IPR000719">
    <property type="entry name" value="Prot_kinase_dom"/>
</dbReference>
<dbReference type="PANTHER" id="PTHR24055">
    <property type="entry name" value="MITOGEN-ACTIVATED PROTEIN KINASE"/>
    <property type="match status" value="1"/>
</dbReference>
<dbReference type="InterPro" id="IPR008271">
    <property type="entry name" value="Ser/Thr_kinase_AS"/>
</dbReference>
<dbReference type="SMART" id="SM00220">
    <property type="entry name" value="S_TKc"/>
    <property type="match status" value="1"/>
</dbReference>
<keyword evidence="8" id="KW-1185">Reference proteome</keyword>
<gene>
    <name evidence="7" type="ORF">MKW94_006260</name>
</gene>
<evidence type="ECO:0000256" key="5">
    <source>
        <dbReference type="ARBA" id="ARBA00022840"/>
    </source>
</evidence>
<keyword evidence="4" id="KW-0418">Kinase</keyword>
<organism evidence="7 8">
    <name type="scientific">Papaver nudicaule</name>
    <name type="common">Iceland poppy</name>
    <dbReference type="NCBI Taxonomy" id="74823"/>
    <lineage>
        <taxon>Eukaryota</taxon>
        <taxon>Viridiplantae</taxon>
        <taxon>Streptophyta</taxon>
        <taxon>Embryophyta</taxon>
        <taxon>Tracheophyta</taxon>
        <taxon>Spermatophyta</taxon>
        <taxon>Magnoliopsida</taxon>
        <taxon>Ranunculales</taxon>
        <taxon>Papaveraceae</taxon>
        <taxon>Papaveroideae</taxon>
        <taxon>Papaver</taxon>
    </lineage>
</organism>
<evidence type="ECO:0000256" key="2">
    <source>
        <dbReference type="ARBA" id="ARBA00022679"/>
    </source>
</evidence>
<dbReference type="Proteomes" id="UP001177140">
    <property type="component" value="Unassembled WGS sequence"/>
</dbReference>
<evidence type="ECO:0000256" key="4">
    <source>
        <dbReference type="ARBA" id="ARBA00022777"/>
    </source>
</evidence>
<dbReference type="AlphaFoldDB" id="A0AA42B432"/>
<protein>
    <recommendedName>
        <fullName evidence="6">Protein kinase domain-containing protein</fullName>
    </recommendedName>
</protein>
<reference evidence="7" key="1">
    <citation type="submission" date="2022-03" db="EMBL/GenBank/DDBJ databases">
        <title>A functionally conserved STORR gene fusion in Papaver species that diverged 16.8 million years ago.</title>
        <authorList>
            <person name="Catania T."/>
        </authorList>
    </citation>
    <scope>NUCLEOTIDE SEQUENCE</scope>
    <source>
        <strain evidence="7">S-191538</strain>
    </source>
</reference>
<keyword evidence="2" id="KW-0808">Transferase</keyword>
<comment type="caution">
    <text evidence="7">The sequence shown here is derived from an EMBL/GenBank/DDBJ whole genome shotgun (WGS) entry which is preliminary data.</text>
</comment>
<dbReference type="InterPro" id="IPR011009">
    <property type="entry name" value="Kinase-like_dom_sf"/>
</dbReference>
<evidence type="ECO:0000256" key="1">
    <source>
        <dbReference type="ARBA" id="ARBA00022527"/>
    </source>
</evidence>
<dbReference type="EMBL" id="JAJJMA010330012">
    <property type="protein sequence ID" value="MCL7050637.1"/>
    <property type="molecule type" value="Genomic_DNA"/>
</dbReference>
<evidence type="ECO:0000256" key="3">
    <source>
        <dbReference type="ARBA" id="ARBA00022741"/>
    </source>
</evidence>
<evidence type="ECO:0000313" key="8">
    <source>
        <dbReference type="Proteomes" id="UP001177140"/>
    </source>
</evidence>
<dbReference type="Pfam" id="PF00069">
    <property type="entry name" value="Pkinase"/>
    <property type="match status" value="1"/>
</dbReference>
<dbReference type="SUPFAM" id="SSF56112">
    <property type="entry name" value="Protein kinase-like (PK-like)"/>
    <property type="match status" value="1"/>
</dbReference>
<evidence type="ECO:0000259" key="6">
    <source>
        <dbReference type="PROSITE" id="PS50011"/>
    </source>
</evidence>
<dbReference type="PROSITE" id="PS00108">
    <property type="entry name" value="PROTEIN_KINASE_ST"/>
    <property type="match status" value="1"/>
</dbReference>
<accession>A0AA42B432</accession>
<dbReference type="GO" id="GO:0005524">
    <property type="term" value="F:ATP binding"/>
    <property type="evidence" value="ECO:0007669"/>
    <property type="project" value="UniProtKB-KW"/>
</dbReference>